<gene>
    <name evidence="1" type="ORF">CWI84_04515</name>
</gene>
<accession>A0A432ZSK1</accession>
<organism evidence="1 2">
    <name type="scientific">Idiomarina tyrosinivorans</name>
    <dbReference type="NCBI Taxonomy" id="1445662"/>
    <lineage>
        <taxon>Bacteria</taxon>
        <taxon>Pseudomonadati</taxon>
        <taxon>Pseudomonadota</taxon>
        <taxon>Gammaproteobacteria</taxon>
        <taxon>Alteromonadales</taxon>
        <taxon>Idiomarinaceae</taxon>
        <taxon>Idiomarina</taxon>
    </lineage>
</organism>
<keyword evidence="2" id="KW-1185">Reference proteome</keyword>
<sequence length="167" mass="17876">MTIQQYFTGVVLAALLAGCASEPSVVMLGTKHPAINPDTVQFYRQKPAEAEEIALIKASSDGSFRFGEQAEQRFVINQLRQQAAQLGANGIVLQGSEDQPDNSVSIGTGIGQRSGNVSIFLGLERAIQLSDKIAHGLAIFVPITNNTESVKSQECDHCADSTNDIDK</sequence>
<dbReference type="EMBL" id="PIQH01000003">
    <property type="protein sequence ID" value="RUO80853.1"/>
    <property type="molecule type" value="Genomic_DNA"/>
</dbReference>
<protein>
    <recommendedName>
        <fullName evidence="3">DUF4156 domain-containing protein</fullName>
    </recommendedName>
</protein>
<evidence type="ECO:0000313" key="2">
    <source>
        <dbReference type="Proteomes" id="UP000287996"/>
    </source>
</evidence>
<dbReference type="RefSeq" id="WP_126841381.1">
    <property type="nucleotide sequence ID" value="NZ_PIQH01000003.1"/>
</dbReference>
<comment type="caution">
    <text evidence="1">The sequence shown here is derived from an EMBL/GenBank/DDBJ whole genome shotgun (WGS) entry which is preliminary data.</text>
</comment>
<dbReference type="AlphaFoldDB" id="A0A432ZSK1"/>
<dbReference type="Proteomes" id="UP000287996">
    <property type="component" value="Unassembled WGS sequence"/>
</dbReference>
<evidence type="ECO:0008006" key="3">
    <source>
        <dbReference type="Google" id="ProtNLM"/>
    </source>
</evidence>
<dbReference type="OrthoDB" id="6105272at2"/>
<reference evidence="1 2" key="1">
    <citation type="journal article" date="2011" name="Front. Microbiol.">
        <title>Genomic signatures of strain selection and enhancement in Bacillus atrophaeus var. globigii, a historical biowarfare simulant.</title>
        <authorList>
            <person name="Gibbons H.S."/>
            <person name="Broomall S.M."/>
            <person name="McNew L.A."/>
            <person name="Daligault H."/>
            <person name="Chapman C."/>
            <person name="Bruce D."/>
            <person name="Karavis M."/>
            <person name="Krepps M."/>
            <person name="McGregor P.A."/>
            <person name="Hong C."/>
            <person name="Park K.H."/>
            <person name="Akmal A."/>
            <person name="Feldman A."/>
            <person name="Lin J.S."/>
            <person name="Chang W.E."/>
            <person name="Higgs B.W."/>
            <person name="Demirev P."/>
            <person name="Lindquist J."/>
            <person name="Liem A."/>
            <person name="Fochler E."/>
            <person name="Read T.D."/>
            <person name="Tapia R."/>
            <person name="Johnson S."/>
            <person name="Bishop-Lilly K.A."/>
            <person name="Detter C."/>
            <person name="Han C."/>
            <person name="Sozhamannan S."/>
            <person name="Rosenzweig C.N."/>
            <person name="Skowronski E.W."/>
        </authorList>
    </citation>
    <scope>NUCLEOTIDE SEQUENCE [LARGE SCALE GENOMIC DNA]</scope>
    <source>
        <strain evidence="1 2">CC-PW-9</strain>
    </source>
</reference>
<name>A0A432ZSK1_9GAMM</name>
<evidence type="ECO:0000313" key="1">
    <source>
        <dbReference type="EMBL" id="RUO80853.1"/>
    </source>
</evidence>
<proteinExistence type="predicted"/>